<feature type="transmembrane region" description="Helical" evidence="6">
    <location>
        <begin position="807"/>
        <end position="830"/>
    </location>
</feature>
<feature type="transmembrane region" description="Helical" evidence="6">
    <location>
        <begin position="484"/>
        <end position="502"/>
    </location>
</feature>
<organism evidence="8 9">
    <name type="scientific">Mytilus galloprovincialis</name>
    <name type="common">Mediterranean mussel</name>
    <dbReference type="NCBI Taxonomy" id="29158"/>
    <lineage>
        <taxon>Eukaryota</taxon>
        <taxon>Metazoa</taxon>
        <taxon>Spiralia</taxon>
        <taxon>Lophotrochozoa</taxon>
        <taxon>Mollusca</taxon>
        <taxon>Bivalvia</taxon>
        <taxon>Autobranchia</taxon>
        <taxon>Pteriomorphia</taxon>
        <taxon>Mytilida</taxon>
        <taxon>Mytiloidea</taxon>
        <taxon>Mytilidae</taxon>
        <taxon>Mytilinae</taxon>
        <taxon>Mytilus</taxon>
    </lineage>
</organism>
<accession>A0A8B6E5H3</accession>
<evidence type="ECO:0000256" key="3">
    <source>
        <dbReference type="ARBA" id="ARBA00022692"/>
    </source>
</evidence>
<comment type="caution">
    <text evidence="8">The sequence shown here is derived from an EMBL/GenBank/DDBJ whole genome shotgun (WGS) entry which is preliminary data.</text>
</comment>
<dbReference type="GO" id="GO:0016020">
    <property type="term" value="C:membrane"/>
    <property type="evidence" value="ECO:0007669"/>
    <property type="project" value="UniProtKB-SubCell"/>
</dbReference>
<keyword evidence="9" id="KW-1185">Reference proteome</keyword>
<feature type="transmembrane region" description="Helical" evidence="6">
    <location>
        <begin position="292"/>
        <end position="312"/>
    </location>
</feature>
<evidence type="ECO:0000256" key="2">
    <source>
        <dbReference type="ARBA" id="ARBA00005585"/>
    </source>
</evidence>
<feature type="transmembrane region" description="Helical" evidence="6">
    <location>
        <begin position="366"/>
        <end position="389"/>
    </location>
</feature>
<dbReference type="InterPro" id="IPR000731">
    <property type="entry name" value="SSD"/>
</dbReference>
<comment type="subcellular location">
    <subcellularLocation>
        <location evidence="1">Membrane</location>
        <topology evidence="1">Multi-pass membrane protein</topology>
    </subcellularLocation>
</comment>
<comment type="similarity">
    <text evidence="2">Belongs to the patched family.</text>
</comment>
<dbReference type="PANTHER" id="PTHR10796:SF92">
    <property type="entry name" value="PATCHED-RELATED, ISOFORM A"/>
    <property type="match status" value="1"/>
</dbReference>
<dbReference type="PANTHER" id="PTHR10796">
    <property type="entry name" value="PATCHED-RELATED"/>
    <property type="match status" value="1"/>
</dbReference>
<keyword evidence="5 6" id="KW-0472">Membrane</keyword>
<dbReference type="PROSITE" id="PS50156">
    <property type="entry name" value="SSD"/>
    <property type="match status" value="1"/>
</dbReference>
<dbReference type="Pfam" id="PF12349">
    <property type="entry name" value="Sterol-sensing"/>
    <property type="match status" value="1"/>
</dbReference>
<dbReference type="EMBL" id="UYJE01004640">
    <property type="protein sequence ID" value="VDI29988.1"/>
    <property type="molecule type" value="Genomic_DNA"/>
</dbReference>
<keyword evidence="3 6" id="KW-0812">Transmembrane</keyword>
<feature type="transmembrane region" description="Helical" evidence="6">
    <location>
        <begin position="395"/>
        <end position="418"/>
    </location>
</feature>
<dbReference type="Pfam" id="PF03176">
    <property type="entry name" value="MMPL"/>
    <property type="match status" value="1"/>
</dbReference>
<feature type="transmembrane region" description="Helical" evidence="6">
    <location>
        <begin position="706"/>
        <end position="726"/>
    </location>
</feature>
<evidence type="ECO:0000256" key="1">
    <source>
        <dbReference type="ARBA" id="ARBA00004141"/>
    </source>
</evidence>
<evidence type="ECO:0000256" key="5">
    <source>
        <dbReference type="ARBA" id="ARBA00023136"/>
    </source>
</evidence>
<gene>
    <name evidence="8" type="ORF">MGAL_10B041586</name>
</gene>
<feature type="transmembrane region" description="Helical" evidence="6">
    <location>
        <begin position="324"/>
        <end position="345"/>
    </location>
</feature>
<evidence type="ECO:0000256" key="4">
    <source>
        <dbReference type="ARBA" id="ARBA00022989"/>
    </source>
</evidence>
<feature type="transmembrane region" description="Helical" evidence="6">
    <location>
        <begin position="259"/>
        <end position="280"/>
    </location>
</feature>
<feature type="transmembrane region" description="Helical" evidence="6">
    <location>
        <begin position="779"/>
        <end position="801"/>
    </location>
</feature>
<dbReference type="AlphaFoldDB" id="A0A8B6E5H3"/>
<dbReference type="SUPFAM" id="SSF82866">
    <property type="entry name" value="Multidrug efflux transporter AcrB transmembrane domain"/>
    <property type="match status" value="2"/>
</dbReference>
<dbReference type="InterPro" id="IPR053958">
    <property type="entry name" value="HMGCR/SNAP/NPC1-like_SSD"/>
</dbReference>
<feature type="domain" description="SSD" evidence="7">
    <location>
        <begin position="258"/>
        <end position="418"/>
    </location>
</feature>
<dbReference type="OrthoDB" id="6510177at2759"/>
<dbReference type="Gene3D" id="1.20.1640.10">
    <property type="entry name" value="Multidrug efflux transporter AcrB transmembrane domain"/>
    <property type="match status" value="2"/>
</dbReference>
<keyword evidence="4 6" id="KW-1133">Transmembrane helix</keyword>
<evidence type="ECO:0000259" key="7">
    <source>
        <dbReference type="PROSITE" id="PS50156"/>
    </source>
</evidence>
<sequence>MGCLQCYNKVEKITGRLFGLYGTFVAQNPWSMIIIAIVANVFMGIGMSRMEIEKDIEVLYTPENNKAMKDRTKINTLFGDKSAINFFPHSQTGSGNYADIIFEANGNIITENCLSEIRRVRDKIVSFTIPDTTNDVPWKYSDICAKRNSECVITGNVVLGSSFKKHIYFGNISYPYLENNFMGDVFGNVKVANGVLKYASIIKLRFYLNKALSNKEKVTKWMEAFLKQNKAISTNITKTLFAHSDSLNNEISSNLDDDIVLFILTFSFIIVYASLATANWKCVSDKQNLVKSGVLVTIMSIVGSIGLVSSFHVKVVDMVGVMPFLILGIGIDDMFVLLSGLAGTYDDNPEMKPEERIKQVMKSSGVGITITTLTDLIAFFVGASSSFLSVKNFCIYTGTSVLLCYLNYLTFFMGCMTLHEQRIAGNKHCCTYKKVNNGRYNESAIKTCMCNGSKPTKREDIEGPVEKYPHKLISKFVTIKPLKVVIIIIFISFVSISIWGSVQFDQGLDLKLLVPKKSYLYKFNELDKTHFSYNIPISFVIETKANYSQVATWKVFEKLQKDAEMDTAIDSTKSLNWLNDFRMSPFYDNTSEVNFTASLRSKFLPRMPHFQNDIVFDKVSGLIKSSRFFVFTWQTKDSNEYHEVMSRMRDIVQNTSLHAVTTYSPAFIFFEQYQVILPETLKNLGMTVLASFVVTSVLLPHPALIFLILLTLVMILVGLIGFMYFWELTLNFITMIHIIMSVGFSVDYCAHIGHGFMDSRSSDRHLGAQRAIKKTGAQIFNGALSSFIGIIFLVFSESFIFQSFFKIMFLTIIFGVAHSLFFLPNVLSIIGPKFEDDTYRTQNEKYSTICKSKVYSEDKNIKTLFMTNKVELLQPLIIPRLYEATHI</sequence>
<evidence type="ECO:0000313" key="9">
    <source>
        <dbReference type="Proteomes" id="UP000596742"/>
    </source>
</evidence>
<evidence type="ECO:0000256" key="6">
    <source>
        <dbReference type="SAM" id="Phobius"/>
    </source>
</evidence>
<dbReference type="Proteomes" id="UP000596742">
    <property type="component" value="Unassembled WGS sequence"/>
</dbReference>
<dbReference type="InterPro" id="IPR004869">
    <property type="entry name" value="MMPL_dom"/>
</dbReference>
<protein>
    <recommendedName>
        <fullName evidence="7">SSD domain-containing protein</fullName>
    </recommendedName>
</protein>
<reference evidence="8" key="1">
    <citation type="submission" date="2018-11" db="EMBL/GenBank/DDBJ databases">
        <authorList>
            <person name="Alioto T."/>
            <person name="Alioto T."/>
        </authorList>
    </citation>
    <scope>NUCLEOTIDE SEQUENCE</scope>
</reference>
<dbReference type="InterPro" id="IPR051697">
    <property type="entry name" value="Patched_domain-protein"/>
</dbReference>
<evidence type="ECO:0000313" key="8">
    <source>
        <dbReference type="EMBL" id="VDI29988.1"/>
    </source>
</evidence>
<proteinExistence type="inferred from homology"/>
<name>A0A8B6E5H3_MYTGA</name>